<feature type="region of interest" description="Disordered" evidence="1">
    <location>
        <begin position="214"/>
        <end position="384"/>
    </location>
</feature>
<dbReference type="EMBL" id="CP034208">
    <property type="protein sequence ID" value="QBZ62753.1"/>
    <property type="molecule type" value="Genomic_DNA"/>
</dbReference>
<name>A0A4P7NKW9_PYROR</name>
<feature type="compositionally biased region" description="Basic and acidic residues" evidence="1">
    <location>
        <begin position="331"/>
        <end position="344"/>
    </location>
</feature>
<dbReference type="GO" id="GO:0005737">
    <property type="term" value="C:cytoplasm"/>
    <property type="evidence" value="ECO:0007669"/>
    <property type="project" value="TreeGrafter"/>
</dbReference>
<sequence>MASTGEPAKASYSTDPALYIYTSLTAGSSHIVTATSRLETILRANRVPFKALDLATDEKARMLWGRRAGKDESGRQRKLPALVQMGLVLGDLVEIEEWNEYGELKQHVTIYYDEFTQPSISEAQKLPPVMKKGPAVAAPTAASTATTASKPAVAPAAPPLPPASAASSSAPAVAKTTGSSAAAAAAAALPIRSIAEEAAAKAKKVQLQSLRDKVYGKGNTGPVKKEDADKAGEAPAAKEQGVSAKSEDKKDMVKSPAPLDVPEPSSTTVKTAAGLQSPTSGAWKGSGEDTSSVEALRNTIQSPTSTAWKPTDIDPPVTTHRGSVVSPASAEEIKAVEKELAIKEEPEEDEEEDDDEDEDSEEEEESKEAVKDKKVTEKAEAKTD</sequence>
<dbReference type="AlphaFoldDB" id="A0A4P7NKW9"/>
<dbReference type="Proteomes" id="UP000294847">
    <property type="component" value="Chromosome 5"/>
</dbReference>
<evidence type="ECO:0000313" key="2">
    <source>
        <dbReference type="EMBL" id="QBZ62753.1"/>
    </source>
</evidence>
<dbReference type="InterPro" id="IPR051033">
    <property type="entry name" value="SH3BGR"/>
</dbReference>
<dbReference type="PANTHER" id="PTHR12232">
    <property type="entry name" value="SH3 DOMAIN-BINDING GLUTAMIC ACID-RICH-LIKE PROTEIN"/>
    <property type="match status" value="1"/>
</dbReference>
<proteinExistence type="predicted"/>
<evidence type="ECO:0000313" key="3">
    <source>
        <dbReference type="Proteomes" id="UP000294847"/>
    </source>
</evidence>
<dbReference type="InterPro" id="IPR036249">
    <property type="entry name" value="Thioredoxin-like_sf"/>
</dbReference>
<feature type="compositionally biased region" description="Acidic residues" evidence="1">
    <location>
        <begin position="345"/>
        <end position="366"/>
    </location>
</feature>
<evidence type="ECO:0000256" key="1">
    <source>
        <dbReference type="SAM" id="MobiDB-lite"/>
    </source>
</evidence>
<feature type="compositionally biased region" description="Basic and acidic residues" evidence="1">
    <location>
        <begin position="367"/>
        <end position="384"/>
    </location>
</feature>
<reference evidence="2 3" key="1">
    <citation type="journal article" date="2019" name="Mol. Biol. Evol.">
        <title>Blast fungal genomes show frequent chromosomal changes, gene gains and losses, and effector gene turnover.</title>
        <authorList>
            <person name="Gomez Luciano L.B."/>
            <person name="Jason Tsai I."/>
            <person name="Chuma I."/>
            <person name="Tosa Y."/>
            <person name="Chen Y.H."/>
            <person name="Li J.Y."/>
            <person name="Li M.Y."/>
            <person name="Jade Lu M.Y."/>
            <person name="Nakayashiki H."/>
            <person name="Li W.H."/>
        </authorList>
    </citation>
    <scope>NUCLEOTIDE SEQUENCE [LARGE SCALE GENOMIC DNA]</scope>
    <source>
        <strain evidence="2">MZ5-1-6</strain>
    </source>
</reference>
<evidence type="ECO:0008006" key="4">
    <source>
        <dbReference type="Google" id="ProtNLM"/>
    </source>
</evidence>
<dbReference type="SUPFAM" id="SSF52833">
    <property type="entry name" value="Thioredoxin-like"/>
    <property type="match status" value="1"/>
</dbReference>
<dbReference type="VEuPathDB" id="FungiDB:M_BR32_EuGene_00022851"/>
<feature type="compositionally biased region" description="Basic and acidic residues" evidence="1">
    <location>
        <begin position="223"/>
        <end position="232"/>
    </location>
</feature>
<organism evidence="2 3">
    <name type="scientific">Pyricularia oryzae</name>
    <name type="common">Rice blast fungus</name>
    <name type="synonym">Magnaporthe oryzae</name>
    <dbReference type="NCBI Taxonomy" id="318829"/>
    <lineage>
        <taxon>Eukaryota</taxon>
        <taxon>Fungi</taxon>
        <taxon>Dikarya</taxon>
        <taxon>Ascomycota</taxon>
        <taxon>Pezizomycotina</taxon>
        <taxon>Sordariomycetes</taxon>
        <taxon>Sordariomycetidae</taxon>
        <taxon>Magnaporthales</taxon>
        <taxon>Pyriculariaceae</taxon>
        <taxon>Pyricularia</taxon>
    </lineage>
</organism>
<feature type="compositionally biased region" description="Polar residues" evidence="1">
    <location>
        <begin position="288"/>
        <end position="308"/>
    </location>
</feature>
<accession>A0A4P7NKW9</accession>
<protein>
    <recommendedName>
        <fullName evidence="4">Cylicin I</fullName>
    </recommendedName>
</protein>
<gene>
    <name evidence="2" type="ORF">PoMZ_11640</name>
</gene>
<dbReference type="Gene3D" id="3.40.30.10">
    <property type="entry name" value="Glutaredoxin"/>
    <property type="match status" value="1"/>
</dbReference>
<feature type="region of interest" description="Disordered" evidence="1">
    <location>
        <begin position="149"/>
        <end position="168"/>
    </location>
</feature>
<dbReference type="PANTHER" id="PTHR12232:SF0">
    <property type="entry name" value="THIOREDOXIN DOMAIN-CONTAINING PROTEIN"/>
    <property type="match status" value="1"/>
</dbReference>
<feature type="compositionally biased region" description="Polar residues" evidence="1">
    <location>
        <begin position="264"/>
        <end position="280"/>
    </location>
</feature>